<keyword evidence="3" id="KW-1185">Reference proteome</keyword>
<keyword evidence="1" id="KW-0732">Signal</keyword>
<sequence>MKKLLITCLLLLTTVAQSQTSTTSLKVTQSQEYKDKVKSIDVIAINTSNSGKTGIVRNGKRDFLFDVFDTSLNKTFSKIVESSKKETYVGDLFYDNQLKVFTVYAPKKDKRIIYCHTLNLETEAYTKTTIFSTEVEKKQSLFGSRKKHNTSFALSPNGNYFAIATDNIRKNKNSYTIRVFDAKTEKLIFTKAYQEDVKRTFNHNDLYIDDQANVYSLGKLFLNGKRNKKINGDANYQFSLNKITKDKNTELLLDLEDEHIQSLNISENKNQLHLIGFYSELNVGRIKGGCDFEIDTDNLTVKSKKVQALPKQVYEDLYGYRTAKRKNKKKKELRNFDVDYVLKDSKGGTFLIAEEFYITQTYVQTGTAGGYWQTVFHYDDILILKFNPDGDLTWGRSVFKRSTSPSYNAFLKDDQLHIILNSGKNLTEKNDGRTKVSKGWFESSSLYDFEYSNNGDVKYNKIQDNRGNEFYLPYYGTYQLDKFIMMSDGRRKKTFMTLE</sequence>
<organism evidence="2 3">
    <name type="scientific">Olleya sediminilitoris</name>
    <dbReference type="NCBI Taxonomy" id="2795739"/>
    <lineage>
        <taxon>Bacteria</taxon>
        <taxon>Pseudomonadati</taxon>
        <taxon>Bacteroidota</taxon>
        <taxon>Flavobacteriia</taxon>
        <taxon>Flavobacteriales</taxon>
        <taxon>Flavobacteriaceae</taxon>
    </lineage>
</organism>
<evidence type="ECO:0000256" key="1">
    <source>
        <dbReference type="SAM" id="SignalP"/>
    </source>
</evidence>
<dbReference type="InterPro" id="IPR015943">
    <property type="entry name" value="WD40/YVTN_repeat-like_dom_sf"/>
</dbReference>
<evidence type="ECO:0000313" key="3">
    <source>
        <dbReference type="Proteomes" id="UP000605013"/>
    </source>
</evidence>
<comment type="caution">
    <text evidence="2">The sequence shown here is derived from an EMBL/GenBank/DDBJ whole genome shotgun (WGS) entry which is preliminary data.</text>
</comment>
<dbReference type="Gene3D" id="2.130.10.10">
    <property type="entry name" value="YVTN repeat-like/Quinoprotein amine dehydrogenase"/>
    <property type="match status" value="1"/>
</dbReference>
<proteinExistence type="predicted"/>
<dbReference type="Proteomes" id="UP000605013">
    <property type="component" value="Unassembled WGS sequence"/>
</dbReference>
<name>A0ABS1WPZ3_9FLAO</name>
<evidence type="ECO:0000313" key="2">
    <source>
        <dbReference type="EMBL" id="MBL7561186.1"/>
    </source>
</evidence>
<feature type="chain" id="PRO_5046816441" evidence="1">
    <location>
        <begin position="19"/>
        <end position="499"/>
    </location>
</feature>
<protein>
    <submittedName>
        <fullName evidence="2">Uncharacterized protein</fullName>
    </submittedName>
</protein>
<gene>
    <name evidence="2" type="ORF">JAO71_15410</name>
</gene>
<dbReference type="EMBL" id="JAEMEF010000019">
    <property type="protein sequence ID" value="MBL7561186.1"/>
    <property type="molecule type" value="Genomic_DNA"/>
</dbReference>
<accession>A0ABS1WPZ3</accession>
<dbReference type="RefSeq" id="WP_203001685.1">
    <property type="nucleotide sequence ID" value="NZ_JAEMEF010000019.1"/>
</dbReference>
<feature type="signal peptide" evidence="1">
    <location>
        <begin position="1"/>
        <end position="18"/>
    </location>
</feature>
<reference evidence="2 3" key="1">
    <citation type="submission" date="2020-12" db="EMBL/GenBank/DDBJ databases">
        <title>Olleya sediminilitoris sp. nov., isolated from a tidal flat.</title>
        <authorList>
            <person name="Park S."/>
            <person name="Yoon J.-H."/>
        </authorList>
    </citation>
    <scope>NUCLEOTIDE SEQUENCE [LARGE SCALE GENOMIC DNA]</scope>
    <source>
        <strain evidence="2 3">YSTF-M6</strain>
    </source>
</reference>
<dbReference type="SUPFAM" id="SSF82171">
    <property type="entry name" value="DPP6 N-terminal domain-like"/>
    <property type="match status" value="1"/>
</dbReference>